<proteinExistence type="predicted"/>
<dbReference type="InterPro" id="IPR008757">
    <property type="entry name" value="Peptidase_M6-like_domain"/>
</dbReference>
<dbReference type="SUPFAM" id="SSF55486">
    <property type="entry name" value="Metalloproteases ('zincins'), catalytic domain"/>
    <property type="match status" value="1"/>
</dbReference>
<dbReference type="RefSeq" id="XP_033531892.1">
    <property type="nucleotide sequence ID" value="XM_033680802.1"/>
</dbReference>
<dbReference type="PANTHER" id="PTHR41775">
    <property type="entry name" value="SECRETED PROTEIN-RELATED"/>
    <property type="match status" value="1"/>
</dbReference>
<evidence type="ECO:0000313" key="2">
    <source>
        <dbReference type="Proteomes" id="UP000504638"/>
    </source>
</evidence>
<dbReference type="NCBIfam" id="TIGR03296">
    <property type="entry name" value="M6dom_TIGR03296"/>
    <property type="match status" value="1"/>
</dbReference>
<keyword evidence="1 3" id="KW-0378">Hydrolase</keyword>
<name>A0A6G1FX43_9PEZI</name>
<reference evidence="1 3" key="1">
    <citation type="submission" date="2020-01" db="EMBL/GenBank/DDBJ databases">
        <authorList>
            <consortium name="DOE Joint Genome Institute"/>
            <person name="Haridas S."/>
            <person name="Albert R."/>
            <person name="Binder M."/>
            <person name="Bloem J."/>
            <person name="Labutti K."/>
            <person name="Salamov A."/>
            <person name="Andreopoulos B."/>
            <person name="Baker S.E."/>
            <person name="Barry K."/>
            <person name="Bills G."/>
            <person name="Bluhm B.H."/>
            <person name="Cannon C."/>
            <person name="Castanera R."/>
            <person name="Culley D.E."/>
            <person name="Daum C."/>
            <person name="Ezra D."/>
            <person name="Gonzalez J.B."/>
            <person name="Henrissat B."/>
            <person name="Kuo A."/>
            <person name="Liang C."/>
            <person name="Lipzen A."/>
            <person name="Lutzoni F."/>
            <person name="Magnuson J."/>
            <person name="Mondo S."/>
            <person name="Nolan M."/>
            <person name="Ohm R."/>
            <person name="Pangilinan J."/>
            <person name="Park H.-J."/>
            <person name="Ramirez L."/>
            <person name="Alfaro M."/>
            <person name="Sun H."/>
            <person name="Tritt A."/>
            <person name="Yoshinaga Y."/>
            <person name="Zwiers L.-H."/>
            <person name="Turgeon B.G."/>
            <person name="Goodwin S.B."/>
            <person name="Spatafora J.W."/>
            <person name="Crous P.W."/>
            <person name="Grigoriev I.V."/>
        </authorList>
    </citation>
    <scope>NUCLEOTIDE SEQUENCE</scope>
    <source>
        <strain evidence="1 3">CBS 781.70</strain>
    </source>
</reference>
<dbReference type="EMBL" id="ML975167">
    <property type="protein sequence ID" value="KAF1810261.1"/>
    <property type="molecule type" value="Genomic_DNA"/>
</dbReference>
<keyword evidence="2" id="KW-1185">Reference proteome</keyword>
<keyword evidence="1 3" id="KW-0482">Metalloprotease</keyword>
<reference evidence="3" key="2">
    <citation type="submission" date="2020-04" db="EMBL/GenBank/DDBJ databases">
        <authorList>
            <consortium name="NCBI Genome Project"/>
        </authorList>
    </citation>
    <scope>NUCLEOTIDE SEQUENCE</scope>
    <source>
        <strain evidence="3">CBS 781.70</strain>
    </source>
</reference>
<evidence type="ECO:0000313" key="3">
    <source>
        <dbReference type="RefSeq" id="XP_033531892.1"/>
    </source>
</evidence>
<evidence type="ECO:0000313" key="1">
    <source>
        <dbReference type="EMBL" id="KAF1810261.1"/>
    </source>
</evidence>
<dbReference type="AlphaFoldDB" id="A0A6G1FX43"/>
<sequence length="377" mass="40448">MYSSTPDRLGPRQATHACKLPAKRGAYLTEGFSSTSTFIKTIGVTKAAVIFIDFPDTPATDTVQSLYDNLLPGGAQFFNISSYGQMQLEAVSDMKFHRMPQASTGYRWDRETFSGTSQLRYIKDAIAAAGGGTPYTGCEVLYIIPTRAARSIGFSPTSMGAATLGDGTQVKSVVTFGQDQWSWGYGVLNHETGHTMGLPDLYPMDSAGRPTEYYVGGWDLMGLISGTSPDFFAWHKWKLGWIEDDQVACIGTKGTSSFTISPIERAEGIKAVAVRVSDTKAIVMEVRSKEGLSTDSCTVGLLLYSVDTEAESGTGPVRVLNTKPSSRGCSPSKGGELTSAAYDFAKAETKIGVAANGISVQITGVQNGEYRVSVTWQ</sequence>
<gene>
    <name evidence="1 3" type="ORF">P152DRAFT_467958</name>
</gene>
<dbReference type="Proteomes" id="UP000504638">
    <property type="component" value="Unplaced"/>
</dbReference>
<keyword evidence="1" id="KW-0645">Protease</keyword>
<dbReference type="GO" id="GO:0006508">
    <property type="term" value="P:proteolysis"/>
    <property type="evidence" value="ECO:0007669"/>
    <property type="project" value="UniProtKB-KW"/>
</dbReference>
<dbReference type="OrthoDB" id="3941110at2759"/>
<reference evidence="3" key="3">
    <citation type="submission" date="2025-04" db="UniProtKB">
        <authorList>
            <consortium name="RefSeq"/>
        </authorList>
    </citation>
    <scope>IDENTIFICATION</scope>
    <source>
        <strain evidence="3">CBS 781.70</strain>
    </source>
</reference>
<accession>A0A6G1FX43</accession>
<dbReference type="PANTHER" id="PTHR41775:SF1">
    <property type="entry name" value="PEPTIDASE M6-LIKE DOMAIN-CONTAINING PROTEIN"/>
    <property type="match status" value="1"/>
</dbReference>
<protein>
    <submittedName>
        <fullName evidence="1 3">M6 metalloprotease</fullName>
    </submittedName>
</protein>
<dbReference type="GO" id="GO:0008237">
    <property type="term" value="F:metallopeptidase activity"/>
    <property type="evidence" value="ECO:0007669"/>
    <property type="project" value="UniProtKB-KW"/>
</dbReference>
<organism evidence="1">
    <name type="scientific">Eremomyces bilateralis CBS 781.70</name>
    <dbReference type="NCBI Taxonomy" id="1392243"/>
    <lineage>
        <taxon>Eukaryota</taxon>
        <taxon>Fungi</taxon>
        <taxon>Dikarya</taxon>
        <taxon>Ascomycota</taxon>
        <taxon>Pezizomycotina</taxon>
        <taxon>Dothideomycetes</taxon>
        <taxon>Dothideomycetes incertae sedis</taxon>
        <taxon>Eremomycetales</taxon>
        <taxon>Eremomycetaceae</taxon>
        <taxon>Eremomyces</taxon>
    </lineage>
</organism>
<dbReference type="GeneID" id="54421372"/>